<dbReference type="Proteomes" id="UP000195880">
    <property type="component" value="Chromosome"/>
</dbReference>
<accession>A0A1Z1WGT3</accession>
<reference evidence="2 3" key="1">
    <citation type="submission" date="2017-05" db="EMBL/GenBank/DDBJ databases">
        <title>Streptomyces alboflavus Genome sequencing and assembly.</title>
        <authorList>
            <person name="Wang Y."/>
            <person name="Du B."/>
            <person name="Ding Y."/>
            <person name="Liu H."/>
            <person name="Hou Q."/>
            <person name="Liu K."/>
            <person name="Wang C."/>
            <person name="Yao L."/>
        </authorList>
    </citation>
    <scope>NUCLEOTIDE SEQUENCE [LARGE SCALE GENOMIC DNA]</scope>
    <source>
        <strain evidence="2 3">MDJK44</strain>
    </source>
</reference>
<evidence type="ECO:0000256" key="1">
    <source>
        <dbReference type="SAM" id="MobiDB-lite"/>
    </source>
</evidence>
<sequence length="79" mass="7984">MGGKGSAPGRPSPSGLLPVLVPAPCPAAKPQSRSYAIKWSMSVRTRAVVGPGSGASGRGRLNGDRAAPRSRVSASEAMR</sequence>
<keyword evidence="3" id="KW-1185">Reference proteome</keyword>
<evidence type="ECO:0000313" key="2">
    <source>
        <dbReference type="EMBL" id="ARX85542.1"/>
    </source>
</evidence>
<protein>
    <submittedName>
        <fullName evidence="2">Uncharacterized protein</fullName>
    </submittedName>
</protein>
<dbReference type="KEGG" id="salf:SMD44_05006"/>
<feature type="region of interest" description="Disordered" evidence="1">
    <location>
        <begin position="48"/>
        <end position="79"/>
    </location>
</feature>
<dbReference type="AlphaFoldDB" id="A0A1Z1WGT3"/>
<organism evidence="2 3">
    <name type="scientific">Streptomyces alboflavus</name>
    <dbReference type="NCBI Taxonomy" id="67267"/>
    <lineage>
        <taxon>Bacteria</taxon>
        <taxon>Bacillati</taxon>
        <taxon>Actinomycetota</taxon>
        <taxon>Actinomycetes</taxon>
        <taxon>Kitasatosporales</taxon>
        <taxon>Streptomycetaceae</taxon>
        <taxon>Streptomyces</taxon>
    </lineage>
</organism>
<proteinExistence type="predicted"/>
<gene>
    <name evidence="2" type="ORF">SMD44_05006</name>
</gene>
<dbReference type="EMBL" id="CP021748">
    <property type="protein sequence ID" value="ARX85542.1"/>
    <property type="molecule type" value="Genomic_DNA"/>
</dbReference>
<evidence type="ECO:0000313" key="3">
    <source>
        <dbReference type="Proteomes" id="UP000195880"/>
    </source>
</evidence>
<name>A0A1Z1WGT3_9ACTN</name>